<keyword evidence="3" id="KW-1185">Reference proteome</keyword>
<evidence type="ECO:0000256" key="1">
    <source>
        <dbReference type="PROSITE-ProRule" id="PRU00023"/>
    </source>
</evidence>
<dbReference type="PROSITE" id="PS50088">
    <property type="entry name" value="ANK_REPEAT"/>
    <property type="match status" value="1"/>
</dbReference>
<gene>
    <name evidence="2" type="ORF">M427DRAFT_64308</name>
</gene>
<organism evidence="2 3">
    <name type="scientific">Gonapodya prolifera (strain JEL478)</name>
    <name type="common">Monoblepharis prolifera</name>
    <dbReference type="NCBI Taxonomy" id="1344416"/>
    <lineage>
        <taxon>Eukaryota</taxon>
        <taxon>Fungi</taxon>
        <taxon>Fungi incertae sedis</taxon>
        <taxon>Chytridiomycota</taxon>
        <taxon>Chytridiomycota incertae sedis</taxon>
        <taxon>Monoblepharidomycetes</taxon>
        <taxon>Monoblepharidales</taxon>
        <taxon>Gonapodyaceae</taxon>
        <taxon>Gonapodya</taxon>
    </lineage>
</organism>
<dbReference type="Proteomes" id="UP000070544">
    <property type="component" value="Unassembled WGS sequence"/>
</dbReference>
<dbReference type="SMART" id="SM00248">
    <property type="entry name" value="ANK"/>
    <property type="match status" value="1"/>
</dbReference>
<feature type="repeat" description="ANK" evidence="1">
    <location>
        <begin position="65"/>
        <end position="97"/>
    </location>
</feature>
<protein>
    <submittedName>
        <fullName evidence="2">Uncharacterized protein</fullName>
    </submittedName>
</protein>
<dbReference type="Gene3D" id="1.25.40.20">
    <property type="entry name" value="Ankyrin repeat-containing domain"/>
    <property type="match status" value="1"/>
</dbReference>
<name>A0A138ZXW3_GONPJ</name>
<evidence type="ECO:0000313" key="2">
    <source>
        <dbReference type="EMBL" id="KXS09344.1"/>
    </source>
</evidence>
<proteinExistence type="predicted"/>
<keyword evidence="1" id="KW-0040">ANK repeat</keyword>
<evidence type="ECO:0000313" key="3">
    <source>
        <dbReference type="Proteomes" id="UP000070544"/>
    </source>
</evidence>
<reference evidence="2 3" key="1">
    <citation type="journal article" date="2015" name="Genome Biol. Evol.">
        <title>Phylogenomic analyses indicate that early fungi evolved digesting cell walls of algal ancestors of land plants.</title>
        <authorList>
            <person name="Chang Y."/>
            <person name="Wang S."/>
            <person name="Sekimoto S."/>
            <person name="Aerts A.L."/>
            <person name="Choi C."/>
            <person name="Clum A."/>
            <person name="LaButti K.M."/>
            <person name="Lindquist E.A."/>
            <person name="Yee Ngan C."/>
            <person name="Ohm R.A."/>
            <person name="Salamov A.A."/>
            <person name="Grigoriev I.V."/>
            <person name="Spatafora J.W."/>
            <person name="Berbee M.L."/>
        </authorList>
    </citation>
    <scope>NUCLEOTIDE SEQUENCE [LARGE SCALE GENOMIC DNA]</scope>
    <source>
        <strain evidence="2 3">JEL478</strain>
    </source>
</reference>
<dbReference type="Pfam" id="PF00023">
    <property type="entry name" value="Ank"/>
    <property type="match status" value="1"/>
</dbReference>
<accession>A0A138ZXW3</accession>
<dbReference type="EMBL" id="KQ965870">
    <property type="protein sequence ID" value="KXS09344.1"/>
    <property type="molecule type" value="Genomic_DNA"/>
</dbReference>
<dbReference type="OrthoDB" id="366390at2759"/>
<sequence length="268" mass="28026">MPPLPLSIPLHLNRSLIEAIEAGSLSRVRDSLAAGASARAHKLVASSKGPMAVMKGEKGDYEREDGESALLLAIVYGSAEIVKLLIEHGADPNASCRFTNIITTSAGAVRFATQPGLGGLTAVQLAGKGPLFTLSRGGFSNALEAALHDGRYSGLNEKGGWVLDMAAVDRKIDTKVEVLMALLEGGAVVTEEHLHRAAEVAKGKSGAIFGKKPRPEIYDLIMGHYARQMEAMRGPPAYTPSAVAGRDVMMQGALDHVAVPAYCASGSG</sequence>
<dbReference type="SUPFAM" id="SSF48403">
    <property type="entry name" value="Ankyrin repeat"/>
    <property type="match status" value="1"/>
</dbReference>
<dbReference type="AlphaFoldDB" id="A0A138ZXW3"/>
<dbReference type="PROSITE" id="PS50297">
    <property type="entry name" value="ANK_REP_REGION"/>
    <property type="match status" value="1"/>
</dbReference>
<dbReference type="InterPro" id="IPR036770">
    <property type="entry name" value="Ankyrin_rpt-contain_sf"/>
</dbReference>
<dbReference type="InterPro" id="IPR002110">
    <property type="entry name" value="Ankyrin_rpt"/>
</dbReference>